<dbReference type="Proteomes" id="UP000798662">
    <property type="component" value="Chromosome 1"/>
</dbReference>
<gene>
    <name evidence="1" type="ORF">I4F81_001718</name>
</gene>
<name>A0ACC3BMZ1_PYRYE</name>
<organism evidence="1 2">
    <name type="scientific">Pyropia yezoensis</name>
    <name type="common">Susabi-nori</name>
    <name type="synonym">Porphyra yezoensis</name>
    <dbReference type="NCBI Taxonomy" id="2788"/>
    <lineage>
        <taxon>Eukaryota</taxon>
        <taxon>Rhodophyta</taxon>
        <taxon>Bangiophyceae</taxon>
        <taxon>Bangiales</taxon>
        <taxon>Bangiaceae</taxon>
        <taxon>Pyropia</taxon>
    </lineage>
</organism>
<keyword evidence="2" id="KW-1185">Reference proteome</keyword>
<protein>
    <submittedName>
        <fullName evidence="1">Uncharacterized protein</fullName>
    </submittedName>
</protein>
<evidence type="ECO:0000313" key="2">
    <source>
        <dbReference type="Proteomes" id="UP000798662"/>
    </source>
</evidence>
<sequence length="710" mass="70140">MLMGTIHKRVERKVTRIPPPVPCEYRKFLAWDRETRRARATSARSHRPAPAPAAATAPAPAAATAPAPAATTAPTPVVVPAPAPAAATAPATAAATAPAPAAATAPAPATATAPAPVVVPAPTPAAATAPAPVVVPAPTPAAATAPAPVVVPAPAPAAATAPAPAAATAPTPVVVPAPAPAAATAPAPAAATAPAAAAATAPAPAAATAPAPAAATAPAPAAATAPTPVVVPAPAPAAATAPAPAAATAPAPATATAPAPVVVPAPTPAAATAPAPVVVPAPTPVVVPALAPAAAPNFAYALSPVGAQARHASGAIMKIALFSWESLHGVAVGGVAAHVTELAAALNRAGGNEVHLFTRTPGGDTPPHAVIDGVHVHRVGYAPHHGDLVSDIHSMCAALTAALHASEAHSGGRFDILHAHDWLTAPAAAAGAADGRRVVLTIHSTEYGRCGNVAHGGDSARVRGVEAAGLAAAARVIAVSGVLCDEVKEQYGVDGGKLRCVRNGVHAGAWAGTAPDPLGVRAWNGCVNGYSDPLVVFVGRLVHQKGPDLLLEAVPRILGRHGGTKFVFAGDGYMRGQLEGRSRELGVDGVVRFAGRLEGRPLVELVQTADVLALPSRNEPFGITVLEAWAAGTPVVATTSGGPRDMVSPGVDGWLVDATVDGVAWGVAEAVADTWRAGEMGGRGREKAARDYSWDHIAWDTLAVYKELCW</sequence>
<reference evidence="1" key="1">
    <citation type="submission" date="2019-11" db="EMBL/GenBank/DDBJ databases">
        <title>Nori genome reveals adaptations in red seaweeds to the harsh intertidal environment.</title>
        <authorList>
            <person name="Wang D."/>
            <person name="Mao Y."/>
        </authorList>
    </citation>
    <scope>NUCLEOTIDE SEQUENCE</scope>
    <source>
        <tissue evidence="1">Gametophyte</tissue>
    </source>
</reference>
<accession>A0ACC3BMZ1</accession>
<evidence type="ECO:0000313" key="1">
    <source>
        <dbReference type="EMBL" id="KAK1859121.1"/>
    </source>
</evidence>
<proteinExistence type="predicted"/>
<comment type="caution">
    <text evidence="1">The sequence shown here is derived from an EMBL/GenBank/DDBJ whole genome shotgun (WGS) entry which is preliminary data.</text>
</comment>
<dbReference type="EMBL" id="CM020618">
    <property type="protein sequence ID" value="KAK1859121.1"/>
    <property type="molecule type" value="Genomic_DNA"/>
</dbReference>